<reference evidence="7" key="1">
    <citation type="submission" date="2018-07" db="EMBL/GenBank/DDBJ databases">
        <authorList>
            <consortium name="GenomeTrakr network: Whole genome sequencing for foodborne pathogen traceback"/>
        </authorList>
    </citation>
    <scope>NUCLEOTIDE SEQUENCE</scope>
    <source>
        <strain evidence="7">CFSAN034446</strain>
    </source>
</reference>
<comment type="caution">
    <text evidence="7">The sequence shown here is derived from an EMBL/GenBank/DDBJ whole genome shotgun (WGS) entry which is preliminary data.</text>
</comment>
<protein>
    <submittedName>
        <fullName evidence="7">S49 family peptidase</fullName>
    </submittedName>
</protein>
<evidence type="ECO:0000313" key="7">
    <source>
        <dbReference type="EMBL" id="EAM1159382.1"/>
    </source>
</evidence>
<dbReference type="GO" id="GO:0008236">
    <property type="term" value="F:serine-type peptidase activity"/>
    <property type="evidence" value="ECO:0007669"/>
    <property type="project" value="UniProtKB-KW"/>
</dbReference>
<dbReference type="GO" id="GO:0006508">
    <property type="term" value="P:proteolysis"/>
    <property type="evidence" value="ECO:0007669"/>
    <property type="project" value="UniProtKB-KW"/>
</dbReference>
<keyword evidence="3" id="KW-0378">Hydrolase</keyword>
<sequence length="543" mass="56753">MQRNLPHILSQATNAPLLLEPAYARVFFCALGRESGAGSLHIPQNQENLDQAGMELVTGNYMSGDKPRARFYQVVNGIAVLPVSGTLVHKLGGMRPFSGMTGYDGITARLQQAISDPEVTGVLLDIDSPGGQAAGAFDCADMIYRLQQAISDPEVTGVLLDIDSPGGQAAGAFDCADMIYRLGQQKPIWALMNDVACSGAMLLASACSRRLVTQTARIGSVGVVMAHASYAGQLEQEGVEITLLYSGKHKTDLNPYQALPDDVRTDYQQKMDATRQMFADRVAQYIGLSAEAVMATEAAIYDGQAGIEVGLADEMVNAADAISVMAAALKNNSKGGDMPELTATEAAAQENQRVMGIIGCPEAKGREALAQMLAGQPGMSVAQAQAILAAAAPQQGVVSEADRIMALDEANGREELAATLAAMPDMTAERAKTILAAAPRAGATSLSDSILALDEAKGREELAGKLATIPGMTVEQARELLAAAPDASGSGGTNMNNAFDQFMQLHSPASLSGSSGNSNDVDTDTQLLMSIPGTRATKGEDKL</sequence>
<feature type="domain" description="Peptidase S49" evidence="6">
    <location>
        <begin position="184"/>
        <end position="328"/>
    </location>
</feature>
<dbReference type="InterPro" id="IPR029045">
    <property type="entry name" value="ClpP/crotonase-like_dom_sf"/>
</dbReference>
<keyword evidence="2" id="KW-0645">Protease</keyword>
<evidence type="ECO:0000259" key="6">
    <source>
        <dbReference type="Pfam" id="PF01343"/>
    </source>
</evidence>
<evidence type="ECO:0000256" key="2">
    <source>
        <dbReference type="ARBA" id="ARBA00022670"/>
    </source>
</evidence>
<feature type="compositionally biased region" description="Low complexity" evidence="5">
    <location>
        <begin position="510"/>
        <end position="519"/>
    </location>
</feature>
<dbReference type="PANTHER" id="PTHR33209">
    <property type="entry name" value="PROTEASE 4"/>
    <property type="match status" value="1"/>
</dbReference>
<keyword evidence="4" id="KW-0720">Serine protease</keyword>
<dbReference type="InterPro" id="IPR033855">
    <property type="entry name" value="Protein_C"/>
</dbReference>
<organism evidence="7">
    <name type="scientific">Salmonella enterica</name>
    <name type="common">Salmonella choleraesuis</name>
    <dbReference type="NCBI Taxonomy" id="28901"/>
    <lineage>
        <taxon>Bacteria</taxon>
        <taxon>Pseudomonadati</taxon>
        <taxon>Pseudomonadota</taxon>
        <taxon>Gammaproteobacteria</taxon>
        <taxon>Enterobacterales</taxon>
        <taxon>Enterobacteriaceae</taxon>
        <taxon>Salmonella</taxon>
    </lineage>
</organism>
<gene>
    <name evidence="7" type="ORF">ATQ09_25805</name>
</gene>
<dbReference type="PANTHER" id="PTHR33209:SF1">
    <property type="entry name" value="PEPTIDASE S49 DOMAIN-CONTAINING PROTEIN"/>
    <property type="match status" value="1"/>
</dbReference>
<dbReference type="Gene3D" id="3.90.226.10">
    <property type="entry name" value="2-enoyl-CoA Hydratase, Chain A, domain 1"/>
    <property type="match status" value="2"/>
</dbReference>
<dbReference type="Pfam" id="PF01343">
    <property type="entry name" value="Peptidase_S49"/>
    <property type="match status" value="1"/>
</dbReference>
<proteinExistence type="inferred from homology"/>
<dbReference type="InterPro" id="IPR002142">
    <property type="entry name" value="Peptidase_S49"/>
</dbReference>
<accession>A0A5T2E3P9</accession>
<feature type="region of interest" description="Disordered" evidence="5">
    <location>
        <begin position="507"/>
        <end position="543"/>
    </location>
</feature>
<dbReference type="AlphaFoldDB" id="A0A5T2E3P9"/>
<name>A0A5T2E3P9_SALER</name>
<evidence type="ECO:0000256" key="4">
    <source>
        <dbReference type="ARBA" id="ARBA00022825"/>
    </source>
</evidence>
<evidence type="ECO:0000256" key="1">
    <source>
        <dbReference type="ARBA" id="ARBA00008683"/>
    </source>
</evidence>
<evidence type="ECO:0000256" key="3">
    <source>
        <dbReference type="ARBA" id="ARBA00022801"/>
    </source>
</evidence>
<dbReference type="EMBL" id="AACTWT010000046">
    <property type="protein sequence ID" value="EAM1159382.1"/>
    <property type="molecule type" value="Genomic_DNA"/>
</dbReference>
<evidence type="ECO:0000256" key="5">
    <source>
        <dbReference type="SAM" id="MobiDB-lite"/>
    </source>
</evidence>
<comment type="similarity">
    <text evidence="1">Belongs to the peptidase S49 family.</text>
</comment>
<dbReference type="CDD" id="cd07022">
    <property type="entry name" value="S49_Sppa_36K_type"/>
    <property type="match status" value="1"/>
</dbReference>
<dbReference type="SUPFAM" id="SSF52096">
    <property type="entry name" value="ClpP/crotonase"/>
    <property type="match status" value="2"/>
</dbReference>